<reference evidence="9" key="1">
    <citation type="submission" date="2015-08" db="EMBL/GenBank/DDBJ databases">
        <title>Fjat-10028 dsm 16317.</title>
        <authorList>
            <person name="Liu B."/>
            <person name="Wang J."/>
            <person name="Zhu Y."/>
            <person name="Liu G."/>
            <person name="Chen Q."/>
            <person name="Chen Z."/>
            <person name="Lan J."/>
            <person name="Che J."/>
            <person name="Ge C."/>
            <person name="Shi H."/>
            <person name="Pan Z."/>
            <person name="Liu X."/>
        </authorList>
    </citation>
    <scope>NUCLEOTIDE SEQUENCE [LARGE SCALE GENOMIC DNA]</scope>
    <source>
        <strain evidence="9">DSM 16317</strain>
    </source>
</reference>
<gene>
    <name evidence="8" type="ORF">AMD00_16250</name>
</gene>
<feature type="transmembrane region" description="Helical" evidence="6">
    <location>
        <begin position="238"/>
        <end position="257"/>
    </location>
</feature>
<feature type="transmembrane region" description="Helical" evidence="6">
    <location>
        <begin position="143"/>
        <end position="163"/>
    </location>
</feature>
<feature type="domain" description="EamA" evidence="7">
    <location>
        <begin position="148"/>
        <end position="280"/>
    </location>
</feature>
<evidence type="ECO:0000313" key="9">
    <source>
        <dbReference type="Proteomes" id="UP000036867"/>
    </source>
</evidence>
<feature type="domain" description="EamA" evidence="7">
    <location>
        <begin position="6"/>
        <end position="136"/>
    </location>
</feature>
<dbReference type="PATRIC" id="fig|263475.3.peg.4532"/>
<accession>A0A0M0LFI9</accession>
<feature type="transmembrane region" description="Helical" evidence="6">
    <location>
        <begin position="91"/>
        <end position="113"/>
    </location>
</feature>
<evidence type="ECO:0000259" key="7">
    <source>
        <dbReference type="Pfam" id="PF00892"/>
    </source>
</evidence>
<feature type="transmembrane region" description="Helical" evidence="6">
    <location>
        <begin position="205"/>
        <end position="226"/>
    </location>
</feature>
<keyword evidence="4 6" id="KW-1133">Transmembrane helix</keyword>
<feature type="transmembrane region" description="Helical" evidence="6">
    <location>
        <begin position="36"/>
        <end position="54"/>
    </location>
</feature>
<name>A0A0M0LFI9_9BACL</name>
<dbReference type="AlphaFoldDB" id="A0A0M0LFI9"/>
<evidence type="ECO:0000256" key="5">
    <source>
        <dbReference type="ARBA" id="ARBA00023136"/>
    </source>
</evidence>
<dbReference type="Pfam" id="PF00892">
    <property type="entry name" value="EamA"/>
    <property type="match status" value="2"/>
</dbReference>
<feature type="transmembrane region" description="Helical" evidence="6">
    <location>
        <begin position="175"/>
        <end position="199"/>
    </location>
</feature>
<feature type="transmembrane region" description="Helical" evidence="6">
    <location>
        <begin position="120"/>
        <end position="137"/>
    </location>
</feature>
<dbReference type="Gene3D" id="1.10.3730.20">
    <property type="match status" value="1"/>
</dbReference>
<proteinExistence type="inferred from homology"/>
<evidence type="ECO:0000256" key="3">
    <source>
        <dbReference type="ARBA" id="ARBA00022692"/>
    </source>
</evidence>
<dbReference type="InterPro" id="IPR050638">
    <property type="entry name" value="AA-Vitamin_Transporters"/>
</dbReference>
<evidence type="ECO:0000256" key="2">
    <source>
        <dbReference type="ARBA" id="ARBA00007362"/>
    </source>
</evidence>
<evidence type="ECO:0000256" key="1">
    <source>
        <dbReference type="ARBA" id="ARBA00004127"/>
    </source>
</evidence>
<evidence type="ECO:0000256" key="4">
    <source>
        <dbReference type="ARBA" id="ARBA00022989"/>
    </source>
</evidence>
<evidence type="ECO:0000256" key="6">
    <source>
        <dbReference type="SAM" id="Phobius"/>
    </source>
</evidence>
<dbReference type="InterPro" id="IPR037185">
    <property type="entry name" value="EmrE-like"/>
</dbReference>
<sequence>MSILPYAFVLLAAVLWGTVGTTQTFLTDGINPLTVAMMRSAVGGGTLLFIAILMRKIKFRHWAWKYTFFAALSMALFQPLFFSSVRLTGVAIGTVVTIGSSPVFAGLIDWLYFKNKPTRTWGVATLLAIVGCVLLFVNKGEATVNPVGIAMALCAGTAFAIYTHVSKALMEKEEALPAVAMTFSISALLLCPISLVYGIEWVGQSANWLPLAFMGVFGTSIAYLLFLTGLQKISSSSAVTLSLGEPLTAAILGVFLVGEYLSVTAWIGVAMLLGGILVITFGGHVKKANKILAT</sequence>
<keyword evidence="9" id="KW-1185">Reference proteome</keyword>
<dbReference type="EMBL" id="LILB01000005">
    <property type="protein sequence ID" value="KOO49865.1"/>
    <property type="molecule type" value="Genomic_DNA"/>
</dbReference>
<dbReference type="Proteomes" id="UP000036867">
    <property type="component" value="Unassembled WGS sequence"/>
</dbReference>
<comment type="caution">
    <text evidence="8">The sequence shown here is derived from an EMBL/GenBank/DDBJ whole genome shotgun (WGS) entry which is preliminary data.</text>
</comment>
<keyword evidence="5 6" id="KW-0472">Membrane</keyword>
<dbReference type="PANTHER" id="PTHR32322:SF2">
    <property type="entry name" value="EAMA DOMAIN-CONTAINING PROTEIN"/>
    <property type="match status" value="1"/>
</dbReference>
<dbReference type="SUPFAM" id="SSF103481">
    <property type="entry name" value="Multidrug resistance efflux transporter EmrE"/>
    <property type="match status" value="2"/>
</dbReference>
<keyword evidence="3 6" id="KW-0812">Transmembrane</keyword>
<dbReference type="InterPro" id="IPR000620">
    <property type="entry name" value="EamA_dom"/>
</dbReference>
<organism evidence="8 9">
    <name type="scientific">Viridibacillus arvi</name>
    <dbReference type="NCBI Taxonomy" id="263475"/>
    <lineage>
        <taxon>Bacteria</taxon>
        <taxon>Bacillati</taxon>
        <taxon>Bacillota</taxon>
        <taxon>Bacilli</taxon>
        <taxon>Bacillales</taxon>
        <taxon>Caryophanaceae</taxon>
        <taxon>Viridibacillus</taxon>
    </lineage>
</organism>
<dbReference type="OrthoDB" id="9787117at2"/>
<protein>
    <submittedName>
        <fullName evidence="8">Transporter</fullName>
    </submittedName>
</protein>
<dbReference type="PANTHER" id="PTHR32322">
    <property type="entry name" value="INNER MEMBRANE TRANSPORTER"/>
    <property type="match status" value="1"/>
</dbReference>
<comment type="similarity">
    <text evidence="2">Belongs to the EamA transporter family.</text>
</comment>
<dbReference type="GO" id="GO:0016020">
    <property type="term" value="C:membrane"/>
    <property type="evidence" value="ECO:0007669"/>
    <property type="project" value="UniProtKB-SubCell"/>
</dbReference>
<evidence type="ECO:0000313" key="8">
    <source>
        <dbReference type="EMBL" id="KOO49865.1"/>
    </source>
</evidence>
<feature type="transmembrane region" description="Helical" evidence="6">
    <location>
        <begin position="263"/>
        <end position="282"/>
    </location>
</feature>
<comment type="subcellular location">
    <subcellularLocation>
        <location evidence="1">Endomembrane system</location>
        <topology evidence="1">Multi-pass membrane protein</topology>
    </subcellularLocation>
</comment>
<feature type="transmembrane region" description="Helical" evidence="6">
    <location>
        <begin position="66"/>
        <end position="85"/>
    </location>
</feature>